<evidence type="ECO:0000313" key="3">
    <source>
        <dbReference type="EMBL" id="MCD7457788.1"/>
    </source>
</evidence>
<dbReference type="PROSITE" id="PS51792">
    <property type="entry name" value="YIPPEE"/>
    <property type="match status" value="1"/>
</dbReference>
<feature type="region of interest" description="Disordered" evidence="1">
    <location>
        <begin position="126"/>
        <end position="156"/>
    </location>
</feature>
<accession>A0ABS8SG23</accession>
<dbReference type="EMBL" id="JACEIK010000478">
    <property type="protein sequence ID" value="MCD7457788.1"/>
    <property type="molecule type" value="Genomic_DNA"/>
</dbReference>
<organism evidence="3 4">
    <name type="scientific">Datura stramonium</name>
    <name type="common">Jimsonweed</name>
    <name type="synonym">Common thornapple</name>
    <dbReference type="NCBI Taxonomy" id="4076"/>
    <lineage>
        <taxon>Eukaryota</taxon>
        <taxon>Viridiplantae</taxon>
        <taxon>Streptophyta</taxon>
        <taxon>Embryophyta</taxon>
        <taxon>Tracheophyta</taxon>
        <taxon>Spermatophyta</taxon>
        <taxon>Magnoliopsida</taxon>
        <taxon>eudicotyledons</taxon>
        <taxon>Gunneridae</taxon>
        <taxon>Pentapetalae</taxon>
        <taxon>asterids</taxon>
        <taxon>lamiids</taxon>
        <taxon>Solanales</taxon>
        <taxon>Solanaceae</taxon>
        <taxon>Solanoideae</taxon>
        <taxon>Datureae</taxon>
        <taxon>Datura</taxon>
    </lineage>
</organism>
<evidence type="ECO:0000259" key="2">
    <source>
        <dbReference type="PROSITE" id="PS51792"/>
    </source>
</evidence>
<dbReference type="InterPro" id="IPR034751">
    <property type="entry name" value="Yippee"/>
</dbReference>
<proteinExistence type="predicted"/>
<feature type="compositionally biased region" description="Acidic residues" evidence="1">
    <location>
        <begin position="144"/>
        <end position="153"/>
    </location>
</feature>
<reference evidence="3 4" key="1">
    <citation type="journal article" date="2021" name="BMC Genomics">
        <title>Datura genome reveals duplications of psychoactive alkaloid biosynthetic genes and high mutation rate following tissue culture.</title>
        <authorList>
            <person name="Rajewski A."/>
            <person name="Carter-House D."/>
            <person name="Stajich J."/>
            <person name="Litt A."/>
        </authorList>
    </citation>
    <scope>NUCLEOTIDE SEQUENCE [LARGE SCALE GENOMIC DNA]</scope>
    <source>
        <strain evidence="3">AR-01</strain>
    </source>
</reference>
<sequence>MGRPFILYYDEIPSHDCIHCRICRTRVAFIEDYFPNVNDLLSGGFFSKVFNVEVPEDERYHQAVDGKTRANTYCVGCGMLLGWKLIAVPKQSMYIREGGYLMRLHKLIYWNDVTLLTFLMGGANEQAPNDQDGGANEQDHDQDVGTDEEDADQDVGWNKEIDTEVCTCLSSDTAEHVFVNLLIDMKGAQAVKFTAA</sequence>
<dbReference type="InterPro" id="IPR039058">
    <property type="entry name" value="Yippee_fam"/>
</dbReference>
<dbReference type="PANTHER" id="PTHR13848">
    <property type="entry name" value="PROTEIN YIPPEE-LIKE CG15309-RELATED"/>
    <property type="match status" value="1"/>
</dbReference>
<protein>
    <recommendedName>
        <fullName evidence="2">Yippee domain-containing protein</fullName>
    </recommendedName>
</protein>
<keyword evidence="4" id="KW-1185">Reference proteome</keyword>
<comment type="caution">
    <text evidence="3">The sequence shown here is derived from an EMBL/GenBank/DDBJ whole genome shotgun (WGS) entry which is preliminary data.</text>
</comment>
<dbReference type="Proteomes" id="UP000823775">
    <property type="component" value="Unassembled WGS sequence"/>
</dbReference>
<gene>
    <name evidence="3" type="ORF">HAX54_036180</name>
</gene>
<evidence type="ECO:0000313" key="4">
    <source>
        <dbReference type="Proteomes" id="UP000823775"/>
    </source>
</evidence>
<evidence type="ECO:0000256" key="1">
    <source>
        <dbReference type="SAM" id="MobiDB-lite"/>
    </source>
</evidence>
<feature type="domain" description="Yippee" evidence="2">
    <location>
        <begin position="16"/>
        <end position="111"/>
    </location>
</feature>
<name>A0ABS8SG23_DATST</name>